<dbReference type="InterPro" id="IPR004046">
    <property type="entry name" value="GST_C"/>
</dbReference>
<name>A0A8J8NII9_HALGN</name>
<feature type="domain" description="GST N-terminal" evidence="6">
    <location>
        <begin position="5"/>
        <end position="94"/>
    </location>
</feature>
<dbReference type="InterPro" id="IPR036249">
    <property type="entry name" value="Thioredoxin-like_sf"/>
</dbReference>
<dbReference type="OrthoDB" id="410118at2759"/>
<reference evidence="8" key="1">
    <citation type="submission" date="2019-06" db="EMBL/GenBank/DDBJ databases">
        <authorList>
            <person name="Zheng W."/>
        </authorList>
    </citation>
    <scope>NUCLEOTIDE SEQUENCE</scope>
    <source>
        <strain evidence="8">QDHG01</strain>
    </source>
</reference>
<dbReference type="InterPro" id="IPR036282">
    <property type="entry name" value="Glutathione-S-Trfase_C_sf"/>
</dbReference>
<dbReference type="Gene3D" id="1.20.1050.10">
    <property type="match status" value="1"/>
</dbReference>
<evidence type="ECO:0000313" key="9">
    <source>
        <dbReference type="Proteomes" id="UP000785679"/>
    </source>
</evidence>
<evidence type="ECO:0000256" key="5">
    <source>
        <dbReference type="ARBA" id="ARBA00047960"/>
    </source>
</evidence>
<evidence type="ECO:0000256" key="1">
    <source>
        <dbReference type="ARBA" id="ARBA00003701"/>
    </source>
</evidence>
<keyword evidence="9" id="KW-1185">Reference proteome</keyword>
<dbReference type="AlphaFoldDB" id="A0A8J8NII9"/>
<comment type="similarity">
    <text evidence="2">Belongs to the GST superfamily. Mu family.</text>
</comment>
<dbReference type="InterPro" id="IPR040079">
    <property type="entry name" value="Glutathione_S-Trfase"/>
</dbReference>
<dbReference type="SFLD" id="SFLDS00019">
    <property type="entry name" value="Glutathione_Transferase_(cytos"/>
    <property type="match status" value="1"/>
</dbReference>
<evidence type="ECO:0000259" key="7">
    <source>
        <dbReference type="PROSITE" id="PS50405"/>
    </source>
</evidence>
<dbReference type="EC" id="2.5.1.18" evidence="3"/>
<dbReference type="PANTHER" id="PTHR11571">
    <property type="entry name" value="GLUTATHIONE S-TRANSFERASE"/>
    <property type="match status" value="1"/>
</dbReference>
<feature type="domain" description="GST C-terminal" evidence="7">
    <location>
        <begin position="98"/>
        <end position="228"/>
    </location>
</feature>
<comment type="caution">
    <text evidence="8">The sequence shown here is derived from an EMBL/GenBank/DDBJ whole genome shotgun (WGS) entry which is preliminary data.</text>
</comment>
<dbReference type="PANTHER" id="PTHR11571:SF222">
    <property type="entry name" value="GLUTATHIONE TRANSFERASE"/>
    <property type="match status" value="1"/>
</dbReference>
<dbReference type="Pfam" id="PF14497">
    <property type="entry name" value="GST_C_3"/>
    <property type="match status" value="1"/>
</dbReference>
<dbReference type="GO" id="GO:0004364">
    <property type="term" value="F:glutathione transferase activity"/>
    <property type="evidence" value="ECO:0007669"/>
    <property type="project" value="UniProtKB-EC"/>
</dbReference>
<dbReference type="InterPro" id="IPR010987">
    <property type="entry name" value="Glutathione-S-Trfase_C-like"/>
</dbReference>
<dbReference type="SUPFAM" id="SSF47616">
    <property type="entry name" value="GST C-terminal domain-like"/>
    <property type="match status" value="1"/>
</dbReference>
<dbReference type="Gene3D" id="3.40.30.10">
    <property type="entry name" value="Glutaredoxin"/>
    <property type="match status" value="1"/>
</dbReference>
<dbReference type="EMBL" id="RRYP01014774">
    <property type="protein sequence ID" value="TNV75811.1"/>
    <property type="molecule type" value="Genomic_DNA"/>
</dbReference>
<keyword evidence="4" id="KW-0808">Transferase</keyword>
<dbReference type="GO" id="GO:0006749">
    <property type="term" value="P:glutathione metabolic process"/>
    <property type="evidence" value="ECO:0007669"/>
    <property type="project" value="TreeGrafter"/>
</dbReference>
<evidence type="ECO:0000256" key="4">
    <source>
        <dbReference type="ARBA" id="ARBA00022679"/>
    </source>
</evidence>
<proteinExistence type="inferred from homology"/>
<dbReference type="InterPro" id="IPR004045">
    <property type="entry name" value="Glutathione_S-Trfase_N"/>
</dbReference>
<comment type="catalytic activity">
    <reaction evidence="5">
        <text>RX + glutathione = an S-substituted glutathione + a halide anion + H(+)</text>
        <dbReference type="Rhea" id="RHEA:16437"/>
        <dbReference type="ChEBI" id="CHEBI:15378"/>
        <dbReference type="ChEBI" id="CHEBI:16042"/>
        <dbReference type="ChEBI" id="CHEBI:17792"/>
        <dbReference type="ChEBI" id="CHEBI:57925"/>
        <dbReference type="ChEBI" id="CHEBI:90779"/>
        <dbReference type="EC" id="2.5.1.18"/>
    </reaction>
</comment>
<evidence type="ECO:0000256" key="2">
    <source>
        <dbReference type="ARBA" id="ARBA00005861"/>
    </source>
</evidence>
<accession>A0A8J8NII9</accession>
<dbReference type="InterPro" id="IPR050213">
    <property type="entry name" value="GST_superfamily"/>
</dbReference>
<dbReference type="SUPFAM" id="SSF52833">
    <property type="entry name" value="Thioredoxin-like"/>
    <property type="match status" value="1"/>
</dbReference>
<comment type="function">
    <text evidence="1">Conjugation of reduced glutathione to a wide number of exogenous and endogenous hydrophobic electrophiles.</text>
</comment>
<dbReference type="Pfam" id="PF02798">
    <property type="entry name" value="GST_N"/>
    <property type="match status" value="1"/>
</dbReference>
<dbReference type="PROSITE" id="PS50404">
    <property type="entry name" value="GST_NTER"/>
    <property type="match status" value="1"/>
</dbReference>
<organism evidence="8 9">
    <name type="scientific">Halteria grandinella</name>
    <dbReference type="NCBI Taxonomy" id="5974"/>
    <lineage>
        <taxon>Eukaryota</taxon>
        <taxon>Sar</taxon>
        <taxon>Alveolata</taxon>
        <taxon>Ciliophora</taxon>
        <taxon>Intramacronucleata</taxon>
        <taxon>Spirotrichea</taxon>
        <taxon>Stichotrichia</taxon>
        <taxon>Sporadotrichida</taxon>
        <taxon>Halteriidae</taxon>
        <taxon>Halteria</taxon>
    </lineage>
</organism>
<sequence length="231" mass="26698">MQSSKKLIIGYWDIRGLAQPIRYLLEYLKVDYEDKKYPLGEAPDFSKEAWFSVKQTLGFDLPNLPYLIDEETGVKITESHAIYRYICNKHNPDLLGKTLQEKANVDMFMSYVQDIRNATYVHSYETGDLAALSKIGFEKFEPIAKYLAKVDGKFLPGGDQVSIADFLLFEQIDMFDYFTSLEEKTSLTGLYPVLGQYYKKMANLEGLKEYLESDRCLKVLYNGKRAKLNKH</sequence>
<dbReference type="CDD" id="cd03075">
    <property type="entry name" value="GST_N_Mu"/>
    <property type="match status" value="1"/>
</dbReference>
<gene>
    <name evidence="8" type="ORF">FGO68_gene7312</name>
</gene>
<evidence type="ECO:0000259" key="6">
    <source>
        <dbReference type="PROSITE" id="PS50404"/>
    </source>
</evidence>
<dbReference type="Proteomes" id="UP000785679">
    <property type="component" value="Unassembled WGS sequence"/>
</dbReference>
<evidence type="ECO:0000313" key="8">
    <source>
        <dbReference type="EMBL" id="TNV75811.1"/>
    </source>
</evidence>
<dbReference type="PROSITE" id="PS50405">
    <property type="entry name" value="GST_CTER"/>
    <property type="match status" value="1"/>
</dbReference>
<protein>
    <recommendedName>
        <fullName evidence="3">glutathione transferase</fullName>
        <ecNumber evidence="3">2.5.1.18</ecNumber>
    </recommendedName>
</protein>
<evidence type="ECO:0000256" key="3">
    <source>
        <dbReference type="ARBA" id="ARBA00012452"/>
    </source>
</evidence>